<accession>A0A5S9F428</accession>
<sequence>MNIDFIVPGSIAQLTGGYIYDSNIIDGLQTLGFNVKIVELPGLFPFVDEEAKNAALRCSLDCPTIIDGLALPAFISHPRQKYLALIHHPLCKENGLDESQQKLLFDIEQKMLQNAHHIIVTSHFTREELKKLYATAHHDISVVCPGNTPKSILPYIDTPQKIELLCVANVCQRKGHDILLKALQNLGDFSWHLTCVGNLQRDPSTVRHVQDLIAKFQLESRVTLTGELSEQELQKKYAKAHVFVLASYYEGYGMALTEAINYGLPVVSTTGGAIPHVLGESALLVTPGNPQELAAALSKVISSPQARSDLRDKALQKRQELPSWMDSSTEFKQIIQKEYNVVF</sequence>
<dbReference type="Gene3D" id="3.40.50.2000">
    <property type="entry name" value="Glycogen Phosphorylase B"/>
    <property type="match status" value="2"/>
</dbReference>
<dbReference type="GO" id="GO:0016757">
    <property type="term" value="F:glycosyltransferase activity"/>
    <property type="evidence" value="ECO:0007669"/>
    <property type="project" value="TreeGrafter"/>
</dbReference>
<dbReference type="Pfam" id="PF13692">
    <property type="entry name" value="Glyco_trans_1_4"/>
    <property type="match status" value="1"/>
</dbReference>
<keyword evidence="3" id="KW-1185">Reference proteome</keyword>
<dbReference type="CDD" id="cd03801">
    <property type="entry name" value="GT4_PimA-like"/>
    <property type="match status" value="1"/>
</dbReference>
<proteinExistence type="predicted"/>
<evidence type="ECO:0000256" key="1">
    <source>
        <dbReference type="ARBA" id="ARBA00022679"/>
    </source>
</evidence>
<dbReference type="KEGG" id="uam:UABAM_02389"/>
<dbReference type="PANTHER" id="PTHR46401">
    <property type="entry name" value="GLYCOSYLTRANSFERASE WBBK-RELATED"/>
    <property type="match status" value="1"/>
</dbReference>
<dbReference type="OrthoDB" id="73743at2"/>
<evidence type="ECO:0000313" key="2">
    <source>
        <dbReference type="EMBL" id="BBM84034.1"/>
    </source>
</evidence>
<dbReference type="Proteomes" id="UP000326354">
    <property type="component" value="Chromosome"/>
</dbReference>
<evidence type="ECO:0000313" key="3">
    <source>
        <dbReference type="Proteomes" id="UP000326354"/>
    </source>
</evidence>
<gene>
    <name evidence="2" type="ORF">UABAM_02389</name>
</gene>
<dbReference type="EMBL" id="AP019860">
    <property type="protein sequence ID" value="BBM84034.1"/>
    <property type="molecule type" value="Genomic_DNA"/>
</dbReference>
<keyword evidence="1 2" id="KW-0808">Transferase</keyword>
<protein>
    <submittedName>
        <fullName evidence="2">Glycosyl transferase</fullName>
    </submittedName>
</protein>
<dbReference type="AlphaFoldDB" id="A0A5S9F428"/>
<name>A0A5S9F428_UABAM</name>
<dbReference type="SUPFAM" id="SSF53756">
    <property type="entry name" value="UDP-Glycosyltransferase/glycogen phosphorylase"/>
    <property type="match status" value="1"/>
</dbReference>
<dbReference type="RefSeq" id="WP_151968213.1">
    <property type="nucleotide sequence ID" value="NZ_AP019860.1"/>
</dbReference>
<organism evidence="2 3">
    <name type="scientific">Uabimicrobium amorphum</name>
    <dbReference type="NCBI Taxonomy" id="2596890"/>
    <lineage>
        <taxon>Bacteria</taxon>
        <taxon>Pseudomonadati</taxon>
        <taxon>Planctomycetota</taxon>
        <taxon>Candidatus Uabimicrobiia</taxon>
        <taxon>Candidatus Uabimicrobiales</taxon>
        <taxon>Candidatus Uabimicrobiaceae</taxon>
        <taxon>Candidatus Uabimicrobium</taxon>
    </lineage>
</organism>
<reference evidence="2 3" key="1">
    <citation type="submission" date="2019-08" db="EMBL/GenBank/DDBJ databases">
        <title>Complete genome sequence of Candidatus Uab amorphum.</title>
        <authorList>
            <person name="Shiratori T."/>
            <person name="Suzuki S."/>
            <person name="Kakizawa Y."/>
            <person name="Ishida K."/>
        </authorList>
    </citation>
    <scope>NUCLEOTIDE SEQUENCE [LARGE SCALE GENOMIC DNA]</scope>
    <source>
        <strain evidence="2 3">SRT547</strain>
    </source>
</reference>
<dbReference type="PANTHER" id="PTHR46401:SF2">
    <property type="entry name" value="GLYCOSYLTRANSFERASE WBBK-RELATED"/>
    <property type="match status" value="1"/>
</dbReference>